<dbReference type="Proteomes" id="UP000318661">
    <property type="component" value="Unassembled WGS sequence"/>
</dbReference>
<dbReference type="SUPFAM" id="SSF109604">
    <property type="entry name" value="HD-domain/PDEase-like"/>
    <property type="match status" value="1"/>
</dbReference>
<dbReference type="InterPro" id="IPR003607">
    <property type="entry name" value="HD/PDEase_dom"/>
</dbReference>
<dbReference type="PROSITE" id="PS51832">
    <property type="entry name" value="HD_GYP"/>
    <property type="match status" value="1"/>
</dbReference>
<proteinExistence type="predicted"/>
<name>A0A537LKB5_9BACT</name>
<feature type="domain" description="HD-GYP" evidence="1">
    <location>
        <begin position="1"/>
        <end position="99"/>
    </location>
</feature>
<accession>A0A537LKB5</accession>
<protein>
    <submittedName>
        <fullName evidence="2">HD domain-containing protein</fullName>
    </submittedName>
</protein>
<dbReference type="Gene3D" id="1.10.3210.10">
    <property type="entry name" value="Hypothetical protein af1432"/>
    <property type="match status" value="1"/>
</dbReference>
<comment type="caution">
    <text evidence="2">The sequence shown here is derived from an EMBL/GenBank/DDBJ whole genome shotgun (WGS) entry which is preliminary data.</text>
</comment>
<dbReference type="PANTHER" id="PTHR43155:SF2">
    <property type="entry name" value="CYCLIC DI-GMP PHOSPHODIESTERASE PA4108"/>
    <property type="match status" value="1"/>
</dbReference>
<evidence type="ECO:0000313" key="2">
    <source>
        <dbReference type="EMBL" id="TMJ08412.1"/>
    </source>
</evidence>
<dbReference type="InterPro" id="IPR037522">
    <property type="entry name" value="HD_GYP_dom"/>
</dbReference>
<evidence type="ECO:0000313" key="3">
    <source>
        <dbReference type="Proteomes" id="UP000318661"/>
    </source>
</evidence>
<reference evidence="2 3" key="1">
    <citation type="journal article" date="2019" name="Nat. Microbiol.">
        <title>Mediterranean grassland soil C-N compound turnover is dependent on rainfall and depth, and is mediated by genomically divergent microorganisms.</title>
        <authorList>
            <person name="Diamond S."/>
            <person name="Andeer P.F."/>
            <person name="Li Z."/>
            <person name="Crits-Christoph A."/>
            <person name="Burstein D."/>
            <person name="Anantharaman K."/>
            <person name="Lane K.R."/>
            <person name="Thomas B.C."/>
            <person name="Pan C."/>
            <person name="Northen T.R."/>
            <person name="Banfield J.F."/>
        </authorList>
    </citation>
    <scope>NUCLEOTIDE SEQUENCE [LARGE SCALE GENOMIC DNA]</scope>
    <source>
        <strain evidence="2">NP_2</strain>
    </source>
</reference>
<gene>
    <name evidence="2" type="ORF">E6G99_04485</name>
</gene>
<dbReference type="EMBL" id="VBAJ01000101">
    <property type="protein sequence ID" value="TMJ08412.1"/>
    <property type="molecule type" value="Genomic_DNA"/>
</dbReference>
<dbReference type="CDD" id="cd00077">
    <property type="entry name" value="HDc"/>
    <property type="match status" value="1"/>
</dbReference>
<evidence type="ECO:0000259" key="1">
    <source>
        <dbReference type="PROSITE" id="PS51832"/>
    </source>
</evidence>
<dbReference type="Pfam" id="PF13487">
    <property type="entry name" value="HD_5"/>
    <property type="match status" value="1"/>
</dbReference>
<dbReference type="PANTHER" id="PTHR43155">
    <property type="entry name" value="CYCLIC DI-GMP PHOSPHODIESTERASE PA4108-RELATED"/>
    <property type="match status" value="1"/>
</dbReference>
<organism evidence="2 3">
    <name type="scientific">Candidatus Segetimicrobium genomatis</name>
    <dbReference type="NCBI Taxonomy" id="2569760"/>
    <lineage>
        <taxon>Bacteria</taxon>
        <taxon>Bacillati</taxon>
        <taxon>Candidatus Sysuimicrobiota</taxon>
        <taxon>Candidatus Sysuimicrobiia</taxon>
        <taxon>Candidatus Sysuimicrobiales</taxon>
        <taxon>Candidatus Segetimicrobiaceae</taxon>
        <taxon>Candidatus Segetimicrobium</taxon>
    </lineage>
</organism>
<dbReference type="AlphaFoldDB" id="A0A537LKB5"/>
<sequence length="99" mass="10854">MLHSAPLSQAIKDAVRHVHEWWDSGGYPDSLDGERIPLFARILAVADAFEAMTSDRPYRPALSSQQALAELRRMRGVQFDPQIVDAFCACAQGGDLPGS</sequence>